<feature type="domain" description="Intradiol ring-cleavage dioxygenases" evidence="5">
    <location>
        <begin position="50"/>
        <end position="162"/>
    </location>
</feature>
<dbReference type="Proteomes" id="UP000283523">
    <property type="component" value="Unassembled WGS sequence"/>
</dbReference>
<dbReference type="InterPro" id="IPR015889">
    <property type="entry name" value="Intradiol_dOase_core"/>
</dbReference>
<evidence type="ECO:0000256" key="1">
    <source>
        <dbReference type="ARBA" id="ARBA00007825"/>
    </source>
</evidence>
<dbReference type="InterPro" id="IPR000627">
    <property type="entry name" value="Intradiol_dOase_C"/>
</dbReference>
<dbReference type="OrthoDB" id="9800887at2"/>
<gene>
    <name evidence="6" type="ORF">DYU11_25015</name>
</gene>
<name>A0A418M0Z9_9BACT</name>
<dbReference type="AlphaFoldDB" id="A0A418M0Z9"/>
<dbReference type="GO" id="GO:0016702">
    <property type="term" value="F:oxidoreductase activity, acting on single donors with incorporation of molecular oxygen, incorporation of two atoms of oxygen"/>
    <property type="evidence" value="ECO:0007669"/>
    <property type="project" value="InterPro"/>
</dbReference>
<dbReference type="PANTHER" id="PTHR33711:SF11">
    <property type="entry name" value="DIOXYGENASE"/>
    <property type="match status" value="1"/>
</dbReference>
<comment type="caution">
    <text evidence="6">The sequence shown here is derived from an EMBL/GenBank/DDBJ whole genome shotgun (WGS) entry which is preliminary data.</text>
</comment>
<protein>
    <submittedName>
        <fullName evidence="6">Intradiol ring-cleavage dioxygenase</fullName>
    </submittedName>
</protein>
<dbReference type="CDD" id="cd00421">
    <property type="entry name" value="intradiol_dioxygenase"/>
    <property type="match status" value="1"/>
</dbReference>
<keyword evidence="2 6" id="KW-0223">Dioxygenase</keyword>
<evidence type="ECO:0000256" key="4">
    <source>
        <dbReference type="SAM" id="MobiDB-lite"/>
    </source>
</evidence>
<accession>A0A418M0Z9</accession>
<organism evidence="6 7">
    <name type="scientific">Fibrisoma montanum</name>
    <dbReference type="NCBI Taxonomy" id="2305895"/>
    <lineage>
        <taxon>Bacteria</taxon>
        <taxon>Pseudomonadati</taxon>
        <taxon>Bacteroidota</taxon>
        <taxon>Cytophagia</taxon>
        <taxon>Cytophagales</taxon>
        <taxon>Spirosomataceae</taxon>
        <taxon>Fibrisoma</taxon>
    </lineage>
</organism>
<evidence type="ECO:0000256" key="3">
    <source>
        <dbReference type="ARBA" id="ARBA00023002"/>
    </source>
</evidence>
<keyword evidence="7" id="KW-1185">Reference proteome</keyword>
<dbReference type="PANTHER" id="PTHR33711">
    <property type="entry name" value="DIOXYGENASE, PUTATIVE (AFU_ORTHOLOGUE AFUA_2G02910)-RELATED"/>
    <property type="match status" value="1"/>
</dbReference>
<feature type="region of interest" description="Disordered" evidence="4">
    <location>
        <begin position="36"/>
        <end position="65"/>
    </location>
</feature>
<dbReference type="InterPro" id="IPR050770">
    <property type="entry name" value="Intradiol_RC_Dioxygenase"/>
</dbReference>
<evidence type="ECO:0000313" key="6">
    <source>
        <dbReference type="EMBL" id="RIV19369.1"/>
    </source>
</evidence>
<reference evidence="6 7" key="1">
    <citation type="submission" date="2018-08" db="EMBL/GenBank/DDBJ databases">
        <title>Fibrisoma montanum sp. nov., isolated from Danxia mountain soil.</title>
        <authorList>
            <person name="Huang Y."/>
        </authorList>
    </citation>
    <scope>NUCLEOTIDE SEQUENCE [LARGE SCALE GENOMIC DNA]</scope>
    <source>
        <strain evidence="6 7">HYT19</strain>
    </source>
</reference>
<proteinExistence type="inferred from homology"/>
<evidence type="ECO:0000313" key="7">
    <source>
        <dbReference type="Proteomes" id="UP000283523"/>
    </source>
</evidence>
<dbReference type="GO" id="GO:0008199">
    <property type="term" value="F:ferric iron binding"/>
    <property type="evidence" value="ECO:0007669"/>
    <property type="project" value="InterPro"/>
</dbReference>
<dbReference type="Gene3D" id="2.60.130.10">
    <property type="entry name" value="Aromatic compound dioxygenase"/>
    <property type="match status" value="1"/>
</dbReference>
<keyword evidence="3" id="KW-0560">Oxidoreductase</keyword>
<dbReference type="RefSeq" id="WP_119670472.1">
    <property type="nucleotide sequence ID" value="NZ_QXED01000008.1"/>
</dbReference>
<dbReference type="EMBL" id="QXED01000008">
    <property type="protein sequence ID" value="RIV19369.1"/>
    <property type="molecule type" value="Genomic_DNA"/>
</dbReference>
<dbReference type="SUPFAM" id="SSF49482">
    <property type="entry name" value="Aromatic compound dioxygenase"/>
    <property type="match status" value="1"/>
</dbReference>
<sequence>METSRRRFVSLLATLPLTGLLSASFRGKFLTLPVTPPCDDHDEPTPSETEGPYFKPNSPERSSLLEQGMGGSKLVLTGRVLTTDCKPVAHALLDWWHADNEGEYDNSGFRLRGHQYTDKNGIFRLETIVPGLYPGRTRHVHVKVQAPNKPVLTTQLYFPDEPGNRRDGLFNSNLLMNVTNKGGNVAAGYTFVVKA</sequence>
<evidence type="ECO:0000259" key="5">
    <source>
        <dbReference type="Pfam" id="PF00775"/>
    </source>
</evidence>
<dbReference type="Pfam" id="PF00775">
    <property type="entry name" value="Dioxygenase_C"/>
    <property type="match status" value="1"/>
</dbReference>
<evidence type="ECO:0000256" key="2">
    <source>
        <dbReference type="ARBA" id="ARBA00022964"/>
    </source>
</evidence>
<comment type="similarity">
    <text evidence="1">Belongs to the intradiol ring-cleavage dioxygenase family.</text>
</comment>